<organism evidence="5 6">
    <name type="scientific">Vagococcus silagei</name>
    <dbReference type="NCBI Taxonomy" id="2508885"/>
    <lineage>
        <taxon>Bacteria</taxon>
        <taxon>Bacillati</taxon>
        <taxon>Bacillota</taxon>
        <taxon>Bacilli</taxon>
        <taxon>Lactobacillales</taxon>
        <taxon>Enterococcaceae</taxon>
        <taxon>Vagococcus</taxon>
    </lineage>
</organism>
<keyword evidence="6" id="KW-1185">Reference proteome</keyword>
<evidence type="ECO:0000256" key="2">
    <source>
        <dbReference type="ARBA" id="ARBA00023002"/>
    </source>
</evidence>
<protein>
    <submittedName>
        <fullName evidence="5">Gfo/Idh/MocA family oxidoreductase</fullName>
    </submittedName>
</protein>
<dbReference type="Gene3D" id="3.40.50.720">
    <property type="entry name" value="NAD(P)-binding Rossmann-like Domain"/>
    <property type="match status" value="1"/>
</dbReference>
<dbReference type="InterPro" id="IPR055170">
    <property type="entry name" value="GFO_IDH_MocA-like_dom"/>
</dbReference>
<sequence>MAKMKEGLRMIKKIGVVGTGTIAHEFMTQLNRERYEVVAVFNLNPVSLEKFSKEYSIPNAFTKYDEFLIADIDLVYIASPNQTHYSYVKQALEAGKHCLCEKVMVLKGNESQELFALAESKGLVLLEAVSLFYMPLYQELHACLSQNKLGKLSVVNVTFGSCKEYDEANRFFSPAKGGGALFDIGTYALSAALYFMGDTTQLRASNVVMAPSGVDEKSATLLENDDQVLGSVMISFRGKLPKQIFVSGDLGYLVVEDFPRATSAKIYYNNGEIEQISSGEAEDVFTYELDMVNRYLSESSPLPDLRELTQRVISIMDDMREEWQWRID</sequence>
<comment type="similarity">
    <text evidence="1">Belongs to the Gfo/Idh/MocA family.</text>
</comment>
<dbReference type="PANTHER" id="PTHR22604:SF105">
    <property type="entry name" value="TRANS-1,2-DIHYDROBENZENE-1,2-DIOL DEHYDROGENASE"/>
    <property type="match status" value="1"/>
</dbReference>
<dbReference type="Proteomes" id="UP000310506">
    <property type="component" value="Unassembled WGS sequence"/>
</dbReference>
<reference evidence="5 6" key="1">
    <citation type="submission" date="2019-01" db="EMBL/GenBank/DDBJ databases">
        <title>Vagococcus silagei sp. nov. isolated from brewer's grain.</title>
        <authorList>
            <person name="Guu J.-R."/>
        </authorList>
    </citation>
    <scope>NUCLEOTIDE SEQUENCE [LARGE SCALE GENOMIC DNA]</scope>
    <source>
        <strain evidence="5 6">2B-2</strain>
    </source>
</reference>
<evidence type="ECO:0000313" key="5">
    <source>
        <dbReference type="EMBL" id="THB62205.1"/>
    </source>
</evidence>
<dbReference type="Gene3D" id="3.30.360.10">
    <property type="entry name" value="Dihydrodipicolinate Reductase, domain 2"/>
    <property type="match status" value="1"/>
</dbReference>
<dbReference type="PANTHER" id="PTHR22604">
    <property type="entry name" value="OXIDOREDUCTASES"/>
    <property type="match status" value="1"/>
</dbReference>
<dbReference type="GO" id="GO:0000166">
    <property type="term" value="F:nucleotide binding"/>
    <property type="evidence" value="ECO:0007669"/>
    <property type="project" value="InterPro"/>
</dbReference>
<evidence type="ECO:0000259" key="3">
    <source>
        <dbReference type="Pfam" id="PF01408"/>
    </source>
</evidence>
<dbReference type="InterPro" id="IPR050984">
    <property type="entry name" value="Gfo/Idh/MocA_domain"/>
</dbReference>
<dbReference type="InterPro" id="IPR036291">
    <property type="entry name" value="NAD(P)-bd_dom_sf"/>
</dbReference>
<feature type="domain" description="Gfo/Idh/MocA-like oxidoreductase N-terminal" evidence="3">
    <location>
        <begin position="13"/>
        <end position="125"/>
    </location>
</feature>
<dbReference type="GO" id="GO:0016491">
    <property type="term" value="F:oxidoreductase activity"/>
    <property type="evidence" value="ECO:0007669"/>
    <property type="project" value="UniProtKB-KW"/>
</dbReference>
<evidence type="ECO:0000313" key="6">
    <source>
        <dbReference type="Proteomes" id="UP000310506"/>
    </source>
</evidence>
<dbReference type="SUPFAM" id="SSF55347">
    <property type="entry name" value="Glyceraldehyde-3-phosphate dehydrogenase-like, C-terminal domain"/>
    <property type="match status" value="1"/>
</dbReference>
<dbReference type="InterPro" id="IPR000683">
    <property type="entry name" value="Gfo/Idh/MocA-like_OxRdtase_N"/>
</dbReference>
<evidence type="ECO:0000259" key="4">
    <source>
        <dbReference type="Pfam" id="PF22725"/>
    </source>
</evidence>
<name>A0A4S3BA89_9ENTE</name>
<proteinExistence type="inferred from homology"/>
<gene>
    <name evidence="5" type="ORF">ESZ54_01290</name>
</gene>
<dbReference type="Pfam" id="PF01408">
    <property type="entry name" value="GFO_IDH_MocA"/>
    <property type="match status" value="1"/>
</dbReference>
<dbReference type="EMBL" id="SDGV01000002">
    <property type="protein sequence ID" value="THB62205.1"/>
    <property type="molecule type" value="Genomic_DNA"/>
</dbReference>
<dbReference type="SUPFAM" id="SSF51735">
    <property type="entry name" value="NAD(P)-binding Rossmann-fold domains"/>
    <property type="match status" value="1"/>
</dbReference>
<feature type="domain" description="GFO/IDH/MocA-like oxidoreductase" evidence="4">
    <location>
        <begin position="137"/>
        <end position="253"/>
    </location>
</feature>
<evidence type="ECO:0000256" key="1">
    <source>
        <dbReference type="ARBA" id="ARBA00010928"/>
    </source>
</evidence>
<dbReference type="AlphaFoldDB" id="A0A4S3BA89"/>
<dbReference type="Pfam" id="PF22725">
    <property type="entry name" value="GFO_IDH_MocA_C3"/>
    <property type="match status" value="1"/>
</dbReference>
<accession>A0A4S3BA89</accession>
<keyword evidence="2" id="KW-0560">Oxidoreductase</keyword>
<comment type="caution">
    <text evidence="5">The sequence shown here is derived from an EMBL/GenBank/DDBJ whole genome shotgun (WGS) entry which is preliminary data.</text>
</comment>